<organism evidence="1 2">
    <name type="scientific">Gossypium tomentosum</name>
    <name type="common">Hawaiian cotton</name>
    <name type="synonym">Gossypium sandvicense</name>
    <dbReference type="NCBI Taxonomy" id="34277"/>
    <lineage>
        <taxon>Eukaryota</taxon>
        <taxon>Viridiplantae</taxon>
        <taxon>Streptophyta</taxon>
        <taxon>Embryophyta</taxon>
        <taxon>Tracheophyta</taxon>
        <taxon>Spermatophyta</taxon>
        <taxon>Magnoliopsida</taxon>
        <taxon>eudicotyledons</taxon>
        <taxon>Gunneridae</taxon>
        <taxon>Pentapetalae</taxon>
        <taxon>rosids</taxon>
        <taxon>malvids</taxon>
        <taxon>Malvales</taxon>
        <taxon>Malvaceae</taxon>
        <taxon>Malvoideae</taxon>
        <taxon>Gossypium</taxon>
    </lineage>
</organism>
<sequence>MEYSIDVNSRRLRRRYREDVEEECTDVGCATRELGVVHGACGARWRGGQPT</sequence>
<proteinExistence type="predicted"/>
<gene>
    <name evidence="1" type="ORF">ES332_A13G208300v1</name>
</gene>
<dbReference type="Proteomes" id="UP000322667">
    <property type="component" value="Chromosome A13"/>
</dbReference>
<keyword evidence="2" id="KW-1185">Reference proteome</keyword>
<protein>
    <submittedName>
        <fullName evidence="1">Uncharacterized protein</fullName>
    </submittedName>
</protein>
<reference evidence="1 2" key="1">
    <citation type="submission" date="2019-07" db="EMBL/GenBank/DDBJ databases">
        <title>WGS assembly of Gossypium tomentosum.</title>
        <authorList>
            <person name="Chen Z.J."/>
            <person name="Sreedasyam A."/>
            <person name="Ando A."/>
            <person name="Song Q."/>
            <person name="De L."/>
            <person name="Hulse-Kemp A."/>
            <person name="Ding M."/>
            <person name="Ye W."/>
            <person name="Kirkbride R."/>
            <person name="Jenkins J."/>
            <person name="Plott C."/>
            <person name="Lovell J."/>
            <person name="Lin Y.-M."/>
            <person name="Vaughn R."/>
            <person name="Liu B."/>
            <person name="Li W."/>
            <person name="Simpson S."/>
            <person name="Scheffler B."/>
            <person name="Saski C."/>
            <person name="Grover C."/>
            <person name="Hu G."/>
            <person name="Conover J."/>
            <person name="Carlson J."/>
            <person name="Shu S."/>
            <person name="Boston L."/>
            <person name="Williams M."/>
            <person name="Peterson D."/>
            <person name="Mcgee K."/>
            <person name="Jones D."/>
            <person name="Wendel J."/>
            <person name="Stelly D."/>
            <person name="Grimwood J."/>
            <person name="Schmutz J."/>
        </authorList>
    </citation>
    <scope>NUCLEOTIDE SEQUENCE [LARGE SCALE GENOMIC DNA]</scope>
    <source>
        <strain evidence="1">7179.01</strain>
    </source>
</reference>
<dbReference type="AlphaFoldDB" id="A0A5D2MNG3"/>
<evidence type="ECO:0000313" key="2">
    <source>
        <dbReference type="Proteomes" id="UP000322667"/>
    </source>
</evidence>
<dbReference type="EMBL" id="CM017622">
    <property type="protein sequence ID" value="TYH92794.1"/>
    <property type="molecule type" value="Genomic_DNA"/>
</dbReference>
<evidence type="ECO:0000313" key="1">
    <source>
        <dbReference type="EMBL" id="TYH92794.1"/>
    </source>
</evidence>
<accession>A0A5D2MNG3</accession>
<name>A0A5D2MNG3_GOSTO</name>